<evidence type="ECO:0000313" key="1">
    <source>
        <dbReference type="EMBL" id="TFV07570.1"/>
    </source>
</evidence>
<accession>A0A4Y9JS84</accession>
<dbReference type="RefSeq" id="WP_135058660.1">
    <property type="nucleotide sequence ID" value="NZ_JADGLC010000042.1"/>
</dbReference>
<dbReference type="EMBL" id="SPPA01000042">
    <property type="protein sequence ID" value="TFV07570.1"/>
    <property type="molecule type" value="Genomic_DNA"/>
</dbReference>
<comment type="caution">
    <text evidence="1">The sequence shown here is derived from an EMBL/GenBank/DDBJ whole genome shotgun (WGS) entry which is preliminary data.</text>
</comment>
<proteinExistence type="predicted"/>
<gene>
    <name evidence="1" type="ORF">E4T80_12115</name>
</gene>
<organism evidence="1 2">
    <name type="scientific">Muribacter muris</name>
    <dbReference type="NCBI Taxonomy" id="67855"/>
    <lineage>
        <taxon>Bacteria</taxon>
        <taxon>Pseudomonadati</taxon>
        <taxon>Pseudomonadota</taxon>
        <taxon>Gammaproteobacteria</taxon>
        <taxon>Pasteurellales</taxon>
        <taxon>Pasteurellaceae</taxon>
        <taxon>Muribacter</taxon>
    </lineage>
</organism>
<evidence type="ECO:0000313" key="2">
    <source>
        <dbReference type="Proteomes" id="UP000297396"/>
    </source>
</evidence>
<dbReference type="AlphaFoldDB" id="A0A4Y9JS84"/>
<reference evidence="1 2" key="1">
    <citation type="submission" date="2019-03" db="EMBL/GenBank/DDBJ databases">
        <title>Diversity of the mouse oral microbiome.</title>
        <authorList>
            <person name="Joseph S."/>
            <person name="Aduse-Opoku J."/>
            <person name="Curtis M."/>
            <person name="Wade W."/>
            <person name="Hashim A."/>
        </authorList>
    </citation>
    <scope>NUCLEOTIDE SEQUENCE [LARGE SCALE GENOMIC DNA]</scope>
    <source>
        <strain evidence="1 2">WT12</strain>
    </source>
</reference>
<sequence>MSRIRVIKETVILPRTNSEPLVEQVVKNFVADLEKSLLHQLKAFDMSSEPITINIKQTITQR</sequence>
<dbReference type="Proteomes" id="UP000297396">
    <property type="component" value="Unassembled WGS sequence"/>
</dbReference>
<protein>
    <submittedName>
        <fullName evidence="1">Uncharacterized protein</fullName>
    </submittedName>
</protein>
<name>A0A4Y9JS84_9PAST</name>